<feature type="domain" description="MADF" evidence="5">
    <location>
        <begin position="271"/>
        <end position="373"/>
    </location>
</feature>
<evidence type="ECO:0000259" key="5">
    <source>
        <dbReference type="PROSITE" id="PS51029"/>
    </source>
</evidence>
<dbReference type="GO" id="GO:0003677">
    <property type="term" value="F:DNA binding"/>
    <property type="evidence" value="ECO:0007669"/>
    <property type="project" value="InterPro"/>
</dbReference>
<sequence>MDPCVVYLAYKYIIKKRRKRRWSVHIINSARNLRGTYYTLHKELRRDNDKFFNYYRLSIASFDELCEKLKNTFNKDRELIQGFAFEAEEMLSMTLRYLGSGCTYTELHYSYRLGVTTASLLIPRVCVALWRTLQEECFPVPTEQRWRQIAQDFAERTNFPNCIGSIDGKHCRIIAPAHSGSLNYNYKNFFSIVLLAIADSNCCFIYIDVGSYGKESDSMVFRQCSLFRKLEEDTLHIPKPEKVAETTLPYVLVGDEALKTCATMEHLDVELFIDAIEKRPSLWDSSSGDYKNRQLKRDDWKEVCEIVIQKFGEKDEKERQEIGREVQLKWKSLRDAYVRTIRQSKGKKSGASAKAVKTYIYAKQLGFLRKVTGFRQTESSLPSTSREGQEDMDVSKDINDMQSTSSDVQHTQFDSQMETGRTPSRSTLYRRKKSDLESKLASYIDSHNRQPALAIQSQPQETDDMAFFRSLQASLDTLTPNEKLNFRIEVMQLLSRYTNKQPNQYIHNFPNHIPHYQPQQYPVMTNISNIRFNTPAPPFASYSTVSSEITPHLPHPNTDTTESLAVTSPQTPFSPTESENSIISQAESLISLLSNQ</sequence>
<dbReference type="InterPro" id="IPR004210">
    <property type="entry name" value="BESS_motif"/>
</dbReference>
<dbReference type="GO" id="GO:0005634">
    <property type="term" value="C:nucleus"/>
    <property type="evidence" value="ECO:0007669"/>
    <property type="project" value="UniProtKB-SubCell"/>
</dbReference>
<evidence type="ECO:0000256" key="3">
    <source>
        <dbReference type="PROSITE-ProRule" id="PRU00371"/>
    </source>
</evidence>
<keyword evidence="2" id="KW-0479">Metal-binding</keyword>
<dbReference type="InterPro" id="IPR027806">
    <property type="entry name" value="HARBI1_dom"/>
</dbReference>
<evidence type="ECO:0008006" key="9">
    <source>
        <dbReference type="Google" id="ProtNLM"/>
    </source>
</evidence>
<feature type="compositionally biased region" description="Polar residues" evidence="4">
    <location>
        <begin position="557"/>
        <end position="580"/>
    </location>
</feature>
<protein>
    <recommendedName>
        <fullName evidence="9">MADF domain-containing protein</fullName>
    </recommendedName>
</protein>
<comment type="caution">
    <text evidence="7">The sequence shown here is derived from an EMBL/GenBank/DDBJ whole genome shotgun (WGS) entry which is preliminary data.</text>
</comment>
<dbReference type="Pfam" id="PF10545">
    <property type="entry name" value="MADF_DNA_bdg"/>
    <property type="match status" value="1"/>
</dbReference>
<feature type="compositionally biased region" description="Polar residues" evidence="4">
    <location>
        <begin position="408"/>
        <end position="427"/>
    </location>
</feature>
<dbReference type="Pfam" id="PF02944">
    <property type="entry name" value="BESS"/>
    <property type="match status" value="1"/>
</dbReference>
<comment type="subcellular location">
    <subcellularLocation>
        <location evidence="3">Nucleus</location>
    </subcellularLocation>
</comment>
<evidence type="ECO:0000259" key="6">
    <source>
        <dbReference type="PROSITE" id="PS51031"/>
    </source>
</evidence>
<comment type="cofactor">
    <cofactor evidence="1">
        <name>a divalent metal cation</name>
        <dbReference type="ChEBI" id="CHEBI:60240"/>
    </cofactor>
</comment>
<dbReference type="SMART" id="SM00595">
    <property type="entry name" value="MADF"/>
    <property type="match status" value="1"/>
</dbReference>
<feature type="region of interest" description="Disordered" evidence="4">
    <location>
        <begin position="408"/>
        <end position="432"/>
    </location>
</feature>
<keyword evidence="8" id="KW-1185">Reference proteome</keyword>
<feature type="region of interest" description="Disordered" evidence="4">
    <location>
        <begin position="550"/>
        <end position="580"/>
    </location>
</feature>
<dbReference type="GO" id="GO:0046872">
    <property type="term" value="F:metal ion binding"/>
    <property type="evidence" value="ECO:0007669"/>
    <property type="project" value="UniProtKB-KW"/>
</dbReference>
<keyword evidence="3" id="KW-0539">Nucleus</keyword>
<feature type="domain" description="BESS" evidence="6">
    <location>
        <begin position="461"/>
        <end position="500"/>
    </location>
</feature>
<reference evidence="7" key="1">
    <citation type="submission" date="2022-03" db="EMBL/GenBank/DDBJ databases">
        <authorList>
            <person name="Sayadi A."/>
        </authorList>
    </citation>
    <scope>NUCLEOTIDE SEQUENCE</scope>
</reference>
<proteinExistence type="predicted"/>
<dbReference type="InterPro" id="IPR039353">
    <property type="entry name" value="TF_Adf1"/>
</dbReference>
<dbReference type="Proteomes" id="UP001152888">
    <property type="component" value="Unassembled WGS sequence"/>
</dbReference>
<evidence type="ECO:0000256" key="4">
    <source>
        <dbReference type="SAM" id="MobiDB-lite"/>
    </source>
</evidence>
<dbReference type="OrthoDB" id="6627079at2759"/>
<dbReference type="EMBL" id="CAKOFQ010007810">
    <property type="protein sequence ID" value="CAH2008473.1"/>
    <property type="molecule type" value="Genomic_DNA"/>
</dbReference>
<dbReference type="InterPro" id="IPR006578">
    <property type="entry name" value="MADF-dom"/>
</dbReference>
<gene>
    <name evidence="7" type="ORF">ACAOBT_LOCUS30258</name>
</gene>
<organism evidence="7 8">
    <name type="scientific">Acanthoscelides obtectus</name>
    <name type="common">Bean weevil</name>
    <name type="synonym">Bruchus obtectus</name>
    <dbReference type="NCBI Taxonomy" id="200917"/>
    <lineage>
        <taxon>Eukaryota</taxon>
        <taxon>Metazoa</taxon>
        <taxon>Ecdysozoa</taxon>
        <taxon>Arthropoda</taxon>
        <taxon>Hexapoda</taxon>
        <taxon>Insecta</taxon>
        <taxon>Pterygota</taxon>
        <taxon>Neoptera</taxon>
        <taxon>Endopterygota</taxon>
        <taxon>Coleoptera</taxon>
        <taxon>Polyphaga</taxon>
        <taxon>Cucujiformia</taxon>
        <taxon>Chrysomeloidea</taxon>
        <taxon>Chrysomelidae</taxon>
        <taxon>Bruchinae</taxon>
        <taxon>Bruchini</taxon>
        <taxon>Acanthoscelides</taxon>
    </lineage>
</organism>
<dbReference type="GO" id="GO:0005667">
    <property type="term" value="C:transcription regulator complex"/>
    <property type="evidence" value="ECO:0007669"/>
    <property type="project" value="TreeGrafter"/>
</dbReference>
<evidence type="ECO:0000256" key="2">
    <source>
        <dbReference type="ARBA" id="ARBA00022723"/>
    </source>
</evidence>
<evidence type="ECO:0000313" key="7">
    <source>
        <dbReference type="EMBL" id="CAH2008473.1"/>
    </source>
</evidence>
<evidence type="ECO:0000256" key="1">
    <source>
        <dbReference type="ARBA" id="ARBA00001968"/>
    </source>
</evidence>
<accession>A0A9P0Q2P5</accession>
<name>A0A9P0Q2P5_ACAOB</name>
<dbReference type="PANTHER" id="PTHR12243:SF67">
    <property type="entry name" value="COREPRESSOR OF PANGOLIN, ISOFORM A-RELATED"/>
    <property type="match status" value="1"/>
</dbReference>
<dbReference type="Pfam" id="PF13359">
    <property type="entry name" value="DDE_Tnp_4"/>
    <property type="match status" value="1"/>
</dbReference>
<dbReference type="GO" id="GO:0006357">
    <property type="term" value="P:regulation of transcription by RNA polymerase II"/>
    <property type="evidence" value="ECO:0007669"/>
    <property type="project" value="TreeGrafter"/>
</dbReference>
<dbReference type="PROSITE" id="PS51029">
    <property type="entry name" value="MADF"/>
    <property type="match status" value="1"/>
</dbReference>
<evidence type="ECO:0000313" key="8">
    <source>
        <dbReference type="Proteomes" id="UP001152888"/>
    </source>
</evidence>
<dbReference type="PANTHER" id="PTHR12243">
    <property type="entry name" value="MADF DOMAIN TRANSCRIPTION FACTOR"/>
    <property type="match status" value="1"/>
</dbReference>
<dbReference type="AlphaFoldDB" id="A0A9P0Q2P5"/>
<dbReference type="PROSITE" id="PS51031">
    <property type="entry name" value="BESS"/>
    <property type="match status" value="1"/>
</dbReference>